<dbReference type="InterPro" id="IPR014721">
    <property type="entry name" value="Ribsml_uS5_D2-typ_fold_subgr"/>
</dbReference>
<dbReference type="PANTHER" id="PTHR21569">
    <property type="entry name" value="RIBOSOMAL PROTEIN S9"/>
    <property type="match status" value="1"/>
</dbReference>
<dbReference type="GO" id="GO:0006412">
    <property type="term" value="P:translation"/>
    <property type="evidence" value="ECO:0007669"/>
    <property type="project" value="UniProtKB-UniRule"/>
</dbReference>
<comment type="similarity">
    <text evidence="1 5 6">Belongs to the universal ribosomal protein uS9 family.</text>
</comment>
<dbReference type="NCBIfam" id="NF001099">
    <property type="entry name" value="PRK00132.1"/>
    <property type="match status" value="1"/>
</dbReference>
<evidence type="ECO:0000313" key="8">
    <source>
        <dbReference type="Proteomes" id="UP000004162"/>
    </source>
</evidence>
<accession>Q0YUJ5</accession>
<dbReference type="GO" id="GO:0003723">
    <property type="term" value="F:RNA binding"/>
    <property type="evidence" value="ECO:0007669"/>
    <property type="project" value="TreeGrafter"/>
</dbReference>
<evidence type="ECO:0000313" key="7">
    <source>
        <dbReference type="EMBL" id="EAT60036.1"/>
    </source>
</evidence>
<dbReference type="AlphaFoldDB" id="Q0YUJ5"/>
<dbReference type="EMBL" id="AASE01000001">
    <property type="protein sequence ID" value="EAT60036.1"/>
    <property type="molecule type" value="Genomic_DNA"/>
</dbReference>
<dbReference type="InterPro" id="IPR023035">
    <property type="entry name" value="Ribosomal_uS9_bac/plastid"/>
</dbReference>
<gene>
    <name evidence="5" type="primary">rpsI</name>
    <name evidence="7" type="ORF">CferDRAFT_2043</name>
</gene>
<dbReference type="InterPro" id="IPR020568">
    <property type="entry name" value="Ribosomal_Su5_D2-typ_SF"/>
</dbReference>
<keyword evidence="3 5" id="KW-0687">Ribonucleoprotein</keyword>
<dbReference type="GO" id="GO:0005737">
    <property type="term" value="C:cytoplasm"/>
    <property type="evidence" value="ECO:0007669"/>
    <property type="project" value="UniProtKB-ARBA"/>
</dbReference>
<dbReference type="PROSITE" id="PS00360">
    <property type="entry name" value="RIBOSOMAL_S9"/>
    <property type="match status" value="1"/>
</dbReference>
<dbReference type="Gene3D" id="3.30.230.10">
    <property type="match status" value="1"/>
</dbReference>
<dbReference type="GO" id="GO:0015935">
    <property type="term" value="C:small ribosomal subunit"/>
    <property type="evidence" value="ECO:0007669"/>
    <property type="project" value="TreeGrafter"/>
</dbReference>
<dbReference type="PANTHER" id="PTHR21569:SF1">
    <property type="entry name" value="SMALL RIBOSOMAL SUBUNIT PROTEIN US9M"/>
    <property type="match status" value="1"/>
</dbReference>
<comment type="caution">
    <text evidence="7">The sequence shown here is derived from an EMBL/GenBank/DDBJ whole genome shotgun (WGS) entry which is preliminary data.</text>
</comment>
<proteinExistence type="inferred from homology"/>
<dbReference type="SUPFAM" id="SSF54211">
    <property type="entry name" value="Ribosomal protein S5 domain 2-like"/>
    <property type="match status" value="1"/>
</dbReference>
<dbReference type="InterPro" id="IPR020574">
    <property type="entry name" value="Ribosomal_uS9_CS"/>
</dbReference>
<reference evidence="7 8" key="1">
    <citation type="submission" date="2006-07" db="EMBL/GenBank/DDBJ databases">
        <title>Annotation of the draft genome assembly of Chlorobium ferroxidans DSM 13031.</title>
        <authorList>
            <consortium name="US DOE Joint Genome Institute (JGI-ORNL)"/>
            <person name="Larimer F."/>
            <person name="Land M."/>
            <person name="Hauser L."/>
        </authorList>
    </citation>
    <scope>NUCLEOTIDE SEQUENCE [LARGE SCALE GENOMIC DNA]</scope>
    <source>
        <strain evidence="7 8">DSM 13031</strain>
    </source>
</reference>
<dbReference type="FunFam" id="3.30.230.10:FF:000001">
    <property type="entry name" value="30S ribosomal protein S9"/>
    <property type="match status" value="1"/>
</dbReference>
<dbReference type="RefSeq" id="WP_006365310.1">
    <property type="nucleotide sequence ID" value="NZ_AASE01000001.1"/>
</dbReference>
<dbReference type="HAMAP" id="MF_00532_B">
    <property type="entry name" value="Ribosomal_uS9_B"/>
    <property type="match status" value="1"/>
</dbReference>
<dbReference type="GO" id="GO:0003735">
    <property type="term" value="F:structural constituent of ribosome"/>
    <property type="evidence" value="ECO:0007669"/>
    <property type="project" value="InterPro"/>
</dbReference>
<protein>
    <recommendedName>
        <fullName evidence="4 5">Small ribosomal subunit protein uS9</fullName>
    </recommendedName>
</protein>
<dbReference type="Proteomes" id="UP000004162">
    <property type="component" value="Unassembled WGS sequence"/>
</dbReference>
<dbReference type="Pfam" id="PF00380">
    <property type="entry name" value="Ribosomal_S9"/>
    <property type="match status" value="1"/>
</dbReference>
<evidence type="ECO:0000256" key="6">
    <source>
        <dbReference type="RuleBase" id="RU003815"/>
    </source>
</evidence>
<name>Q0YUJ5_9CHLB</name>
<evidence type="ECO:0000256" key="1">
    <source>
        <dbReference type="ARBA" id="ARBA00005251"/>
    </source>
</evidence>
<dbReference type="OrthoDB" id="9803965at2"/>
<organism evidence="7 8">
    <name type="scientific">Chlorobium ferrooxidans DSM 13031</name>
    <dbReference type="NCBI Taxonomy" id="377431"/>
    <lineage>
        <taxon>Bacteria</taxon>
        <taxon>Pseudomonadati</taxon>
        <taxon>Chlorobiota</taxon>
        <taxon>Chlorobiia</taxon>
        <taxon>Chlorobiales</taxon>
        <taxon>Chlorobiaceae</taxon>
        <taxon>Chlorobium/Pelodictyon group</taxon>
        <taxon>Chlorobium</taxon>
    </lineage>
</organism>
<evidence type="ECO:0000256" key="5">
    <source>
        <dbReference type="HAMAP-Rule" id="MF_00532"/>
    </source>
</evidence>
<evidence type="ECO:0000256" key="4">
    <source>
        <dbReference type="ARBA" id="ARBA00035259"/>
    </source>
</evidence>
<sequence>MKEVIDTVGRRKTSVARAFLSPGKGRIIINKLPVEEYFKDEFKRQQALRPLVLTEKTEDFDIKINVQGGGVSGQSGAVSLAIARALTEFDETARVVLKTEKLLTRDPRMVERKKFGRKKARKRFQFSKR</sequence>
<evidence type="ECO:0000256" key="2">
    <source>
        <dbReference type="ARBA" id="ARBA00022980"/>
    </source>
</evidence>
<reference evidence="7 8" key="2">
    <citation type="submission" date="2006-07" db="EMBL/GenBank/DDBJ databases">
        <title>Sequencing of the draft genome and assembly of Chlorobium ferroxidans DSM 13031.</title>
        <authorList>
            <consortium name="US DOE Joint Genome Institute (JGI-PGF)"/>
            <person name="Copeland A."/>
            <person name="Lucas S."/>
            <person name="Lapidus A."/>
            <person name="Barry K."/>
            <person name="Glavina del Rio T."/>
            <person name="Dalin E."/>
            <person name="Tice H."/>
            <person name="Bruce D."/>
            <person name="Pitluck S."/>
            <person name="Richardson P."/>
        </authorList>
    </citation>
    <scope>NUCLEOTIDE SEQUENCE [LARGE SCALE GENOMIC DNA]</scope>
    <source>
        <strain evidence="7 8">DSM 13031</strain>
    </source>
</reference>
<dbReference type="InterPro" id="IPR000754">
    <property type="entry name" value="Ribosomal_uS9"/>
</dbReference>
<keyword evidence="8" id="KW-1185">Reference proteome</keyword>
<evidence type="ECO:0000256" key="3">
    <source>
        <dbReference type="ARBA" id="ARBA00023274"/>
    </source>
</evidence>
<keyword evidence="2 5" id="KW-0689">Ribosomal protein</keyword>